<proteinExistence type="predicted"/>
<evidence type="ECO:0000313" key="2">
    <source>
        <dbReference type="Proteomes" id="UP000485058"/>
    </source>
</evidence>
<comment type="caution">
    <text evidence="1">The sequence shown here is derived from an EMBL/GenBank/DDBJ whole genome shotgun (WGS) entry which is preliminary data.</text>
</comment>
<organism evidence="1 2">
    <name type="scientific">Haematococcus lacustris</name>
    <name type="common">Green alga</name>
    <name type="synonym">Haematococcus pluvialis</name>
    <dbReference type="NCBI Taxonomy" id="44745"/>
    <lineage>
        <taxon>Eukaryota</taxon>
        <taxon>Viridiplantae</taxon>
        <taxon>Chlorophyta</taxon>
        <taxon>core chlorophytes</taxon>
        <taxon>Chlorophyceae</taxon>
        <taxon>CS clade</taxon>
        <taxon>Chlamydomonadales</taxon>
        <taxon>Haematococcaceae</taxon>
        <taxon>Haematococcus</taxon>
    </lineage>
</organism>
<name>A0A699ZNW2_HAELA</name>
<evidence type="ECO:0000313" key="1">
    <source>
        <dbReference type="EMBL" id="GFH20424.1"/>
    </source>
</evidence>
<keyword evidence="2" id="KW-1185">Reference proteome</keyword>
<gene>
    <name evidence="1" type="ORF">HaLaN_17540</name>
</gene>
<dbReference type="AlphaFoldDB" id="A0A699ZNW2"/>
<accession>A0A699ZNW2</accession>
<reference evidence="1 2" key="1">
    <citation type="submission" date="2020-02" db="EMBL/GenBank/DDBJ databases">
        <title>Draft genome sequence of Haematococcus lacustris strain NIES-144.</title>
        <authorList>
            <person name="Morimoto D."/>
            <person name="Nakagawa S."/>
            <person name="Yoshida T."/>
            <person name="Sawayama S."/>
        </authorList>
    </citation>
    <scope>NUCLEOTIDE SEQUENCE [LARGE SCALE GENOMIC DNA]</scope>
    <source>
        <strain evidence="1 2">NIES-144</strain>
    </source>
</reference>
<sequence length="192" mass="21786">MFLCHRRFIVNERRSRCISYITVSRQGRSKVLVPSLSGRQGDNASLTAAELAAKRAQQEQVRAHLQAQVEARQAKQQSKKQQDTHFAAVQQAQAESWQAEEVQQRGRVEQQKASYRQELAKQVADLEARRLEDRAFRQRGITSTTRSAGDDLPYNVVETPVLSPLGVRIQSVAVPKEGLAATRRKRSQYFIQ</sequence>
<protein>
    <submittedName>
        <fullName evidence="1">Uncharacterized protein</fullName>
    </submittedName>
</protein>
<dbReference type="EMBL" id="BLLF01001631">
    <property type="protein sequence ID" value="GFH20424.1"/>
    <property type="molecule type" value="Genomic_DNA"/>
</dbReference>
<dbReference type="Proteomes" id="UP000485058">
    <property type="component" value="Unassembled WGS sequence"/>
</dbReference>